<name>A0A1F8F3Y0_9BACT</name>
<dbReference type="CDD" id="cd00540">
    <property type="entry name" value="AAG"/>
    <property type="match status" value="1"/>
</dbReference>
<proteinExistence type="inferred from homology"/>
<dbReference type="InterPro" id="IPR011034">
    <property type="entry name" value="Formyl_transferase-like_C_sf"/>
</dbReference>
<comment type="similarity">
    <text evidence="1 5">Belongs to the DNA glycosylase MPG family.</text>
</comment>
<dbReference type="Gene3D" id="3.10.300.10">
    <property type="entry name" value="Methylpurine-DNA glycosylase (MPG)"/>
    <property type="match status" value="1"/>
</dbReference>
<keyword evidence="4 5" id="KW-0234">DNA repair</keyword>
<dbReference type="InterPro" id="IPR036995">
    <property type="entry name" value="MPG_sf"/>
</dbReference>
<evidence type="ECO:0000256" key="5">
    <source>
        <dbReference type="HAMAP-Rule" id="MF_00527"/>
    </source>
</evidence>
<dbReference type="GO" id="GO:0006284">
    <property type="term" value="P:base-excision repair"/>
    <property type="evidence" value="ECO:0007669"/>
    <property type="project" value="InterPro"/>
</dbReference>
<dbReference type="NCBIfam" id="TIGR00567">
    <property type="entry name" value="3mg"/>
    <property type="match status" value="1"/>
</dbReference>
<dbReference type="SUPFAM" id="SSF50486">
    <property type="entry name" value="FMT C-terminal domain-like"/>
    <property type="match status" value="1"/>
</dbReference>
<evidence type="ECO:0000313" key="7">
    <source>
        <dbReference type="Proteomes" id="UP000178023"/>
    </source>
</evidence>
<protein>
    <recommendedName>
        <fullName evidence="5">Putative 3-methyladenine DNA glycosylase</fullName>
        <ecNumber evidence="5">3.2.2.-</ecNumber>
    </recommendedName>
</protein>
<sequence>MRLTKKFFNRNTAIVAKDLLGKFLVRKIGRKIVFAMITETEAYHGPHDRASHASRGLTPRTKIMFGPPGYIYVYMIYGIYHCLNFVTGRKRFPAAVLIRSVILTSNNLAPSAHLNGPGKLCRVLRIDRRLNGLPIGNSRLWIEARGIKVPRRVIKYGKRIGVDYAGKWKDRLWRFYIKTERNRRF</sequence>
<dbReference type="EMBL" id="MGJL01000017">
    <property type="protein sequence ID" value="OGN07851.1"/>
    <property type="molecule type" value="Genomic_DNA"/>
</dbReference>
<dbReference type="HAMAP" id="MF_00527">
    <property type="entry name" value="3MGH"/>
    <property type="match status" value="1"/>
</dbReference>
<reference evidence="6 7" key="1">
    <citation type="journal article" date="2016" name="Nat. Commun.">
        <title>Thousands of microbial genomes shed light on interconnected biogeochemical processes in an aquifer system.</title>
        <authorList>
            <person name="Anantharaman K."/>
            <person name="Brown C.T."/>
            <person name="Hug L.A."/>
            <person name="Sharon I."/>
            <person name="Castelle C.J."/>
            <person name="Probst A.J."/>
            <person name="Thomas B.C."/>
            <person name="Singh A."/>
            <person name="Wilkins M.J."/>
            <person name="Karaoz U."/>
            <person name="Brodie E.L."/>
            <person name="Williams K.H."/>
            <person name="Hubbard S.S."/>
            <person name="Banfield J.F."/>
        </authorList>
    </citation>
    <scope>NUCLEOTIDE SEQUENCE [LARGE SCALE GENOMIC DNA]</scope>
</reference>
<dbReference type="Proteomes" id="UP000178023">
    <property type="component" value="Unassembled WGS sequence"/>
</dbReference>
<dbReference type="GO" id="GO:0003905">
    <property type="term" value="F:alkylbase DNA N-glycosylase activity"/>
    <property type="evidence" value="ECO:0007669"/>
    <property type="project" value="InterPro"/>
</dbReference>
<evidence type="ECO:0000256" key="4">
    <source>
        <dbReference type="ARBA" id="ARBA00023204"/>
    </source>
</evidence>
<dbReference type="PANTHER" id="PTHR10429">
    <property type="entry name" value="DNA-3-METHYLADENINE GLYCOSYLASE"/>
    <property type="match status" value="1"/>
</dbReference>
<evidence type="ECO:0000313" key="6">
    <source>
        <dbReference type="EMBL" id="OGN07851.1"/>
    </source>
</evidence>
<accession>A0A1F8F3Y0</accession>
<keyword evidence="3 5" id="KW-0378">Hydrolase</keyword>
<dbReference type="PANTHER" id="PTHR10429:SF0">
    <property type="entry name" value="DNA-3-METHYLADENINE GLYCOSYLASE"/>
    <property type="match status" value="1"/>
</dbReference>
<dbReference type="AlphaFoldDB" id="A0A1F8F3Y0"/>
<dbReference type="GO" id="GO:0003677">
    <property type="term" value="F:DNA binding"/>
    <property type="evidence" value="ECO:0007669"/>
    <property type="project" value="InterPro"/>
</dbReference>
<comment type="caution">
    <text evidence="6">The sequence shown here is derived from an EMBL/GenBank/DDBJ whole genome shotgun (WGS) entry which is preliminary data.</text>
</comment>
<dbReference type="InterPro" id="IPR003180">
    <property type="entry name" value="MPG"/>
</dbReference>
<keyword evidence="2 5" id="KW-0227">DNA damage</keyword>
<dbReference type="EC" id="3.2.2.-" evidence="5"/>
<evidence type="ECO:0000256" key="3">
    <source>
        <dbReference type="ARBA" id="ARBA00022801"/>
    </source>
</evidence>
<evidence type="ECO:0000256" key="1">
    <source>
        <dbReference type="ARBA" id="ARBA00009232"/>
    </source>
</evidence>
<organism evidence="6 7">
    <name type="scientific">Candidatus Yanofskybacteria bacterium RIFCSPHIGHO2_01_FULL_45_42</name>
    <dbReference type="NCBI Taxonomy" id="1802671"/>
    <lineage>
        <taxon>Bacteria</taxon>
        <taxon>Candidatus Yanofskyibacteriota</taxon>
    </lineage>
</organism>
<gene>
    <name evidence="6" type="ORF">A2750_00155</name>
</gene>
<dbReference type="Pfam" id="PF02245">
    <property type="entry name" value="Pur_DNA_glyco"/>
    <property type="match status" value="1"/>
</dbReference>
<evidence type="ECO:0000256" key="2">
    <source>
        <dbReference type="ARBA" id="ARBA00022763"/>
    </source>
</evidence>